<dbReference type="Proteomes" id="UP000215335">
    <property type="component" value="Unassembled WGS sequence"/>
</dbReference>
<comment type="subcellular location">
    <subcellularLocation>
        <location evidence="7">Mitochondrion</location>
    </subcellularLocation>
</comment>
<dbReference type="GO" id="GO:0061711">
    <property type="term" value="F:tRNA N(6)-L-threonylcarbamoyladenine synthase activity"/>
    <property type="evidence" value="ECO:0007669"/>
    <property type="project" value="UniProtKB-EC"/>
</dbReference>
<dbReference type="AlphaFoldDB" id="A0A232FFV1"/>
<dbReference type="Pfam" id="PF00814">
    <property type="entry name" value="TsaD"/>
    <property type="match status" value="1"/>
</dbReference>
<comment type="cofactor">
    <cofactor evidence="7">
        <name>a divalent metal cation</name>
        <dbReference type="ChEBI" id="CHEBI:60240"/>
    </cofactor>
    <text evidence="7">Binds 1 divalent metal cation per subunit.</text>
</comment>
<evidence type="ECO:0000313" key="10">
    <source>
        <dbReference type="Proteomes" id="UP000215335"/>
    </source>
</evidence>
<dbReference type="InterPro" id="IPR017861">
    <property type="entry name" value="KAE1/TsaD"/>
</dbReference>
<dbReference type="EC" id="2.3.1.234" evidence="1"/>
<dbReference type="OrthoDB" id="10259622at2759"/>
<keyword evidence="3 7" id="KW-0819">tRNA processing</keyword>
<name>A0A232FFV1_9HYME</name>
<evidence type="ECO:0000256" key="6">
    <source>
        <dbReference type="ARBA" id="ARBA00048117"/>
    </source>
</evidence>
<dbReference type="PANTHER" id="PTHR11735:SF6">
    <property type="entry name" value="TRNA N6-ADENOSINE THREONYLCARBAMOYLTRANSFERASE, MITOCHONDRIAL"/>
    <property type="match status" value="1"/>
</dbReference>
<dbReference type="InterPro" id="IPR043129">
    <property type="entry name" value="ATPase_NBD"/>
</dbReference>
<evidence type="ECO:0000313" key="9">
    <source>
        <dbReference type="EMBL" id="OXU29582.1"/>
    </source>
</evidence>
<dbReference type="EMBL" id="NNAY01000271">
    <property type="protein sequence ID" value="OXU29582.1"/>
    <property type="molecule type" value="Genomic_DNA"/>
</dbReference>
<keyword evidence="4 7" id="KW-0479">Metal-binding</keyword>
<evidence type="ECO:0000256" key="4">
    <source>
        <dbReference type="ARBA" id="ARBA00022723"/>
    </source>
</evidence>
<keyword evidence="5 7" id="KW-0012">Acyltransferase</keyword>
<dbReference type="GO" id="GO:0005739">
    <property type="term" value="C:mitochondrion"/>
    <property type="evidence" value="ECO:0007669"/>
    <property type="project" value="UniProtKB-SubCell"/>
</dbReference>
<dbReference type="InterPro" id="IPR000905">
    <property type="entry name" value="Gcp-like_dom"/>
</dbReference>
<accession>A0A232FFV1</accession>
<keyword evidence="7" id="KW-0496">Mitochondrion</keyword>
<comment type="similarity">
    <text evidence="7">Belongs to the KAE1 / TsaD family.</text>
</comment>
<feature type="domain" description="Gcp-like" evidence="8">
    <location>
        <begin position="61"/>
        <end position="368"/>
    </location>
</feature>
<keyword evidence="10" id="KW-1185">Reference proteome</keyword>
<dbReference type="PANTHER" id="PTHR11735">
    <property type="entry name" value="TRNA N6-ADENOSINE THREONYLCARBAMOYLTRANSFERASE"/>
    <property type="match status" value="1"/>
</dbReference>
<comment type="caution">
    <text evidence="9">The sequence shown here is derived from an EMBL/GenBank/DDBJ whole genome shotgun (WGS) entry which is preliminary data.</text>
</comment>
<dbReference type="NCBIfam" id="TIGR00329">
    <property type="entry name" value="gcp_kae1"/>
    <property type="match status" value="1"/>
</dbReference>
<dbReference type="STRING" id="543379.A0A232FFV1"/>
<evidence type="ECO:0000256" key="5">
    <source>
        <dbReference type="ARBA" id="ARBA00023315"/>
    </source>
</evidence>
<evidence type="ECO:0000256" key="1">
    <source>
        <dbReference type="ARBA" id="ARBA00012156"/>
    </source>
</evidence>
<dbReference type="GO" id="GO:0002949">
    <property type="term" value="P:tRNA threonylcarbamoyladenosine modification"/>
    <property type="evidence" value="ECO:0007669"/>
    <property type="project" value="UniProtKB-UniRule"/>
</dbReference>
<comment type="catalytic activity">
    <reaction evidence="6 7">
        <text>L-threonylcarbamoyladenylate + adenosine(37) in tRNA = N(6)-L-threonylcarbamoyladenosine(37) in tRNA + AMP + H(+)</text>
        <dbReference type="Rhea" id="RHEA:37059"/>
        <dbReference type="Rhea" id="RHEA-COMP:10162"/>
        <dbReference type="Rhea" id="RHEA-COMP:10163"/>
        <dbReference type="ChEBI" id="CHEBI:15378"/>
        <dbReference type="ChEBI" id="CHEBI:73682"/>
        <dbReference type="ChEBI" id="CHEBI:74411"/>
        <dbReference type="ChEBI" id="CHEBI:74418"/>
        <dbReference type="ChEBI" id="CHEBI:456215"/>
        <dbReference type="EC" id="2.3.1.234"/>
    </reaction>
</comment>
<evidence type="ECO:0000256" key="3">
    <source>
        <dbReference type="ARBA" id="ARBA00022694"/>
    </source>
</evidence>
<gene>
    <name evidence="9" type="ORF">TSAR_009066</name>
</gene>
<dbReference type="CDD" id="cd24134">
    <property type="entry name" value="ASKHA_NBD_OSGEPL1_QRI7_euk"/>
    <property type="match status" value="1"/>
</dbReference>
<dbReference type="Gene3D" id="3.30.420.40">
    <property type="match status" value="2"/>
</dbReference>
<evidence type="ECO:0000256" key="7">
    <source>
        <dbReference type="HAMAP-Rule" id="MF_03179"/>
    </source>
</evidence>
<evidence type="ECO:0000256" key="2">
    <source>
        <dbReference type="ARBA" id="ARBA00022679"/>
    </source>
</evidence>
<organism evidence="9 10">
    <name type="scientific">Trichomalopsis sarcophagae</name>
    <dbReference type="NCBI Taxonomy" id="543379"/>
    <lineage>
        <taxon>Eukaryota</taxon>
        <taxon>Metazoa</taxon>
        <taxon>Ecdysozoa</taxon>
        <taxon>Arthropoda</taxon>
        <taxon>Hexapoda</taxon>
        <taxon>Insecta</taxon>
        <taxon>Pterygota</taxon>
        <taxon>Neoptera</taxon>
        <taxon>Endopterygota</taxon>
        <taxon>Hymenoptera</taxon>
        <taxon>Apocrita</taxon>
        <taxon>Proctotrupomorpha</taxon>
        <taxon>Chalcidoidea</taxon>
        <taxon>Pteromalidae</taxon>
        <taxon>Pteromalinae</taxon>
        <taxon>Trichomalopsis</taxon>
    </lineage>
</organism>
<proteinExistence type="inferred from homology"/>
<comment type="subunit">
    <text evidence="7">Homodimer.</text>
</comment>
<dbReference type="PRINTS" id="PR00789">
    <property type="entry name" value="OSIALOPTASE"/>
</dbReference>
<dbReference type="HAMAP" id="MF_01445">
    <property type="entry name" value="TsaD"/>
    <property type="match status" value="1"/>
</dbReference>
<evidence type="ECO:0000259" key="8">
    <source>
        <dbReference type="Pfam" id="PF00814"/>
    </source>
</evidence>
<sequence>MHQLRTLLRSSKLFFEPLHRNPNSNFLRRKNFSTNDRPAVILGVETSCDDTGIAIVDSTGKVLGEAHNSQITFHLPLGGINPPNARTLHLQNIQSVYEECLRFADLKLSDVDAIAVTVEPGLPLSLIVGRDFALNLSRIADKPLIPIHHMKAHALTARMTQKVDFPFLVMLISGGHSLLTIAESPDEFKLLGQTFDDAPGEALDKVARRLKLMNILEYSEISGGEAIELAARKANNPDQFNFPGILMNYRDCNFSFSGLKNIARRHIMDQEETHNIKLDAIIPDVNNLCAGFLMAMTRHLCHRAQRAMEFVLKKELFPEDNRTFVVSGGVASNNFIANALNKVCQETEFRFVRPPPRLCSDNGIMIAWNGVEKYLTNSGILRDRNEIDKVDIAHRSPIGEDWRKIVLDEGIKRKWVKLKFNELIDR</sequence>
<dbReference type="GO" id="GO:0046872">
    <property type="term" value="F:metal ion binding"/>
    <property type="evidence" value="ECO:0007669"/>
    <property type="project" value="UniProtKB-KW"/>
</dbReference>
<reference evidence="9 10" key="1">
    <citation type="journal article" date="2017" name="Curr. Biol.">
        <title>The Evolution of Venom by Co-option of Single-Copy Genes.</title>
        <authorList>
            <person name="Martinson E.O."/>
            <person name="Mrinalini"/>
            <person name="Kelkar Y.D."/>
            <person name="Chang C.H."/>
            <person name="Werren J.H."/>
        </authorList>
    </citation>
    <scope>NUCLEOTIDE SEQUENCE [LARGE SCALE GENOMIC DNA]</scope>
    <source>
        <strain evidence="9 10">Alberta</strain>
        <tissue evidence="9">Whole body</tissue>
    </source>
</reference>
<protein>
    <recommendedName>
        <fullName evidence="1">N(6)-L-threonylcarbamoyladenine synthase</fullName>
        <ecNumber evidence="1">2.3.1.234</ecNumber>
    </recommendedName>
</protein>
<comment type="function">
    <text evidence="7">Required for the formation of a threonylcarbamoyl group on adenosine at position 37 (t(6)A37) in mitochondrial tRNAs that read codons beginning with adenine. Probably involved in the transfer of the threonylcarbamoyl moiety of threonylcarbamoyl-AMP (TC-AMP) to the N6 group of A37. Involved in mitochondrial genome maintenance.</text>
</comment>
<dbReference type="InterPro" id="IPR022450">
    <property type="entry name" value="TsaD"/>
</dbReference>
<keyword evidence="2 7" id="KW-0808">Transferase</keyword>
<dbReference type="SUPFAM" id="SSF53067">
    <property type="entry name" value="Actin-like ATPase domain"/>
    <property type="match status" value="1"/>
</dbReference>